<evidence type="ECO:0000256" key="1">
    <source>
        <dbReference type="ARBA" id="ARBA00023125"/>
    </source>
</evidence>
<dbReference type="SMART" id="SM00966">
    <property type="entry name" value="SpoVT_AbrB"/>
    <property type="match status" value="1"/>
</dbReference>
<name>A0AB35U5F0_9FIRM</name>
<evidence type="ECO:0000313" key="4">
    <source>
        <dbReference type="Proteomes" id="UP001286174"/>
    </source>
</evidence>
<dbReference type="InterPro" id="IPR010982">
    <property type="entry name" value="Lambda_DNA-bd_dom_sf"/>
</dbReference>
<dbReference type="PANTHER" id="PTHR46558">
    <property type="entry name" value="TRACRIPTIONAL REGULATORY PROTEIN-RELATED-RELATED"/>
    <property type="match status" value="1"/>
</dbReference>
<comment type="caution">
    <text evidence="3">The sequence shown here is derived from an EMBL/GenBank/DDBJ whole genome shotgun (WGS) entry which is preliminary data.</text>
</comment>
<dbReference type="PROSITE" id="PS50943">
    <property type="entry name" value="HTH_CROC1"/>
    <property type="match status" value="1"/>
</dbReference>
<evidence type="ECO:0000313" key="3">
    <source>
        <dbReference type="EMBL" id="MDX8420378.1"/>
    </source>
</evidence>
<keyword evidence="1" id="KW-0238">DNA-binding</keyword>
<dbReference type="Gene3D" id="1.10.260.40">
    <property type="entry name" value="lambda repressor-like DNA-binding domains"/>
    <property type="match status" value="1"/>
</dbReference>
<dbReference type="EMBL" id="JALBUR010000034">
    <property type="protein sequence ID" value="MDX8420378.1"/>
    <property type="molecule type" value="Genomic_DNA"/>
</dbReference>
<dbReference type="Pfam" id="PF04014">
    <property type="entry name" value="MazE_antitoxin"/>
    <property type="match status" value="1"/>
</dbReference>
<dbReference type="GO" id="GO:0003677">
    <property type="term" value="F:DNA binding"/>
    <property type="evidence" value="ECO:0007669"/>
    <property type="project" value="UniProtKB-KW"/>
</dbReference>
<dbReference type="InterPro" id="IPR007159">
    <property type="entry name" value="SpoVT-AbrB_dom"/>
</dbReference>
<dbReference type="Proteomes" id="UP001286174">
    <property type="component" value="Unassembled WGS sequence"/>
</dbReference>
<dbReference type="InterPro" id="IPR001387">
    <property type="entry name" value="Cro/C1-type_HTH"/>
</dbReference>
<sequence>MLKDNLVMLRNLHGFSQEAIAEKIGISRQAYAKWETGATVPDIEKCLSLAEVYGTTIDSLIRTESVEGLGIIPPAPRGKNIWGSVAVGERGQIVIPKGARDLFGLTGGQRMVVLSDENGIALIPEEVFMSNMRNAMERSLEKQD</sequence>
<dbReference type="RefSeq" id="WP_205839854.1">
    <property type="nucleotide sequence ID" value="NZ_JALBUR010000034.1"/>
</dbReference>
<dbReference type="AlphaFoldDB" id="A0AB35U5F0"/>
<keyword evidence="4" id="KW-1185">Reference proteome</keyword>
<dbReference type="Gene3D" id="2.10.260.10">
    <property type="match status" value="1"/>
</dbReference>
<dbReference type="Pfam" id="PF01381">
    <property type="entry name" value="HTH_3"/>
    <property type="match status" value="1"/>
</dbReference>
<reference evidence="3 4" key="1">
    <citation type="submission" date="2022-03" db="EMBL/GenBank/DDBJ databases">
        <title>Novel taxa within the pig intestine.</title>
        <authorList>
            <person name="Wylensek D."/>
            <person name="Bishof K."/>
            <person name="Afrizal A."/>
            <person name="Clavel T."/>
        </authorList>
    </citation>
    <scope>NUCLEOTIDE SEQUENCE [LARGE SCALE GENOMIC DNA]</scope>
    <source>
        <strain evidence="3 4">CLA-KB-P133</strain>
    </source>
</reference>
<dbReference type="InterPro" id="IPR037914">
    <property type="entry name" value="SpoVT-AbrB_sf"/>
</dbReference>
<dbReference type="PANTHER" id="PTHR46558:SF4">
    <property type="entry name" value="DNA-BIDING PHAGE PROTEIN"/>
    <property type="match status" value="1"/>
</dbReference>
<dbReference type="CDD" id="cd00093">
    <property type="entry name" value="HTH_XRE"/>
    <property type="match status" value="1"/>
</dbReference>
<accession>A0AB35U5F0</accession>
<feature type="domain" description="HTH cro/C1-type" evidence="2">
    <location>
        <begin position="6"/>
        <end position="60"/>
    </location>
</feature>
<dbReference type="SUPFAM" id="SSF47413">
    <property type="entry name" value="lambda repressor-like DNA-binding domains"/>
    <property type="match status" value="1"/>
</dbReference>
<protein>
    <submittedName>
        <fullName evidence="3">Helix-turn-helix domain-containing protein</fullName>
    </submittedName>
</protein>
<dbReference type="SMART" id="SM00530">
    <property type="entry name" value="HTH_XRE"/>
    <property type="match status" value="1"/>
</dbReference>
<organism evidence="3 4">
    <name type="scientific">Grylomicrobium aquisgranensis</name>
    <dbReference type="NCBI Taxonomy" id="2926318"/>
    <lineage>
        <taxon>Bacteria</taxon>
        <taxon>Bacillati</taxon>
        <taxon>Bacillota</taxon>
        <taxon>Erysipelotrichia</taxon>
        <taxon>Erysipelotrichales</taxon>
        <taxon>Erysipelotrichaceae</taxon>
        <taxon>Grylomicrobium</taxon>
    </lineage>
</organism>
<evidence type="ECO:0000259" key="2">
    <source>
        <dbReference type="PROSITE" id="PS50943"/>
    </source>
</evidence>
<proteinExistence type="predicted"/>
<dbReference type="NCBIfam" id="TIGR01439">
    <property type="entry name" value="lp_hng_hel_AbrB"/>
    <property type="match status" value="1"/>
</dbReference>
<dbReference type="SUPFAM" id="SSF89447">
    <property type="entry name" value="AbrB/MazE/MraZ-like"/>
    <property type="match status" value="1"/>
</dbReference>
<gene>
    <name evidence="3" type="ORF">MOZ60_09805</name>
</gene>